<keyword evidence="3" id="KW-1185">Reference proteome</keyword>
<gene>
    <name evidence="2" type="ORF">GGE60_005408</name>
</gene>
<reference evidence="2 3" key="1">
    <citation type="submission" date="2020-08" db="EMBL/GenBank/DDBJ databases">
        <title>Genomic Encyclopedia of Type Strains, Phase IV (KMG-V): Genome sequencing to study the core and pangenomes of soil and plant-associated prokaryotes.</title>
        <authorList>
            <person name="Whitman W."/>
        </authorList>
    </citation>
    <scope>NUCLEOTIDE SEQUENCE [LARGE SCALE GENOMIC DNA]</scope>
    <source>
        <strain evidence="2 3">SEMIA 492</strain>
    </source>
</reference>
<feature type="transmembrane region" description="Helical" evidence="1">
    <location>
        <begin position="7"/>
        <end position="32"/>
    </location>
</feature>
<proteinExistence type="predicted"/>
<keyword evidence="1" id="KW-1133">Transmembrane helix</keyword>
<dbReference type="AlphaFoldDB" id="A0A7W6ZZ74"/>
<dbReference type="InterPro" id="IPR016986">
    <property type="entry name" value="UCP031982_abhydr"/>
</dbReference>
<protein>
    <submittedName>
        <fullName evidence="2">Putative dienelactone hydrolase</fullName>
    </submittedName>
</protein>
<comment type="caution">
    <text evidence="2">The sequence shown here is derived from an EMBL/GenBank/DDBJ whole genome shotgun (WGS) entry which is preliminary data.</text>
</comment>
<dbReference type="OrthoDB" id="9814760at2"/>
<dbReference type="InterPro" id="IPR029058">
    <property type="entry name" value="AB_hydrolase_fold"/>
</dbReference>
<keyword evidence="1" id="KW-0812">Transmembrane</keyword>
<dbReference type="SUPFAM" id="SSF53474">
    <property type="entry name" value="alpha/beta-Hydrolases"/>
    <property type="match status" value="1"/>
</dbReference>
<evidence type="ECO:0000256" key="1">
    <source>
        <dbReference type="SAM" id="Phobius"/>
    </source>
</evidence>
<dbReference type="EMBL" id="JACIIG010000021">
    <property type="protein sequence ID" value="MBB4571250.1"/>
    <property type="molecule type" value="Genomic_DNA"/>
</dbReference>
<dbReference type="Proteomes" id="UP000543836">
    <property type="component" value="Unassembled WGS sequence"/>
</dbReference>
<evidence type="ECO:0000313" key="2">
    <source>
        <dbReference type="EMBL" id="MBB4571250.1"/>
    </source>
</evidence>
<dbReference type="PIRSF" id="PIRSF031982">
    <property type="entry name" value="UCP031982_abhydr"/>
    <property type="match status" value="1"/>
</dbReference>
<keyword evidence="1" id="KW-0472">Membrane</keyword>
<organism evidence="2 3">
    <name type="scientific">Rhizobium leucaenae</name>
    <dbReference type="NCBI Taxonomy" id="29450"/>
    <lineage>
        <taxon>Bacteria</taxon>
        <taxon>Pseudomonadati</taxon>
        <taxon>Pseudomonadota</taxon>
        <taxon>Alphaproteobacteria</taxon>
        <taxon>Hyphomicrobiales</taxon>
        <taxon>Rhizobiaceae</taxon>
        <taxon>Rhizobium/Agrobacterium group</taxon>
        <taxon>Rhizobium</taxon>
    </lineage>
</organism>
<sequence>MEDDIPVFLRIVAAVVAVMFASQAFAVGFQYLSIPDDAGRPIEIGIWYPSRSTTASTTIGMVAQSVALNGDIDGSGLPTVIFSHGGAGWFGDRFDMALAFAQQGFVAVSLTHPGDNYRDSNDRILRQMTSRPVITSQVLDYVLETWSDREHLDKSEVGFYGFSAGGFTGLIELGGVPNWTLFSQHCAADPTEPICKEGAATFFSSPKAAAMPTSIWHHDPRIKAAVLASPGFSFTFDPTSLEAIKTPVELWGGSNDEFVPYASNVSYLKDHMPNVLQTHEVENAKHYAFLRPCSTASKAKTPDYCTDLPEFDRVAFQQSFNREMLQFFQSELGRKAP</sequence>
<dbReference type="PANTHER" id="PTHR22946">
    <property type="entry name" value="DIENELACTONE HYDROLASE DOMAIN-CONTAINING PROTEIN-RELATED"/>
    <property type="match status" value="1"/>
</dbReference>
<dbReference type="GO" id="GO:0016787">
    <property type="term" value="F:hydrolase activity"/>
    <property type="evidence" value="ECO:0007669"/>
    <property type="project" value="UniProtKB-KW"/>
</dbReference>
<accession>A0A7W6ZZ74</accession>
<keyword evidence="2" id="KW-0378">Hydrolase</keyword>
<evidence type="ECO:0000313" key="3">
    <source>
        <dbReference type="Proteomes" id="UP000543836"/>
    </source>
</evidence>
<dbReference type="InterPro" id="IPR050261">
    <property type="entry name" value="FrsA_esterase"/>
</dbReference>
<name>A0A7W6ZZ74_9HYPH</name>
<dbReference type="RefSeq" id="WP_156765797.1">
    <property type="nucleotide sequence ID" value="NZ_JACIIL010000030.1"/>
</dbReference>
<dbReference type="Gene3D" id="3.40.50.1820">
    <property type="entry name" value="alpha/beta hydrolase"/>
    <property type="match status" value="1"/>
</dbReference>